<dbReference type="EMBL" id="KI913952">
    <property type="protein sequence ID" value="ETW10367.1"/>
    <property type="molecule type" value="Genomic_DNA"/>
</dbReference>
<dbReference type="GO" id="GO:0005886">
    <property type="term" value="C:plasma membrane"/>
    <property type="evidence" value="ECO:0007669"/>
    <property type="project" value="TreeGrafter"/>
</dbReference>
<proteinExistence type="inferred from homology"/>
<dbReference type="PANTHER" id="PTHR31468">
    <property type="entry name" value="1,3-BETA-GLUCANOSYLTRANSFERASE GAS1"/>
    <property type="match status" value="1"/>
</dbReference>
<dbReference type="GeneID" id="20077738"/>
<dbReference type="SUPFAM" id="SSF51445">
    <property type="entry name" value="(Trans)glycosidases"/>
    <property type="match status" value="1"/>
</dbReference>
<evidence type="ECO:0008006" key="7">
    <source>
        <dbReference type="Google" id="ProtNLM"/>
    </source>
</evidence>
<evidence type="ECO:0000313" key="6">
    <source>
        <dbReference type="EMBL" id="ETW10367.1"/>
    </source>
</evidence>
<dbReference type="AlphaFoldDB" id="A0A024UWP9"/>
<dbReference type="VEuPathDB" id="FungiDB:H310_00688"/>
<keyword evidence="4" id="KW-0325">Glycoprotein</keyword>
<gene>
    <name evidence="6" type="ORF">H310_00688</name>
</gene>
<feature type="signal peptide" evidence="5">
    <location>
        <begin position="1"/>
        <end position="21"/>
    </location>
</feature>
<comment type="similarity">
    <text evidence="1">Belongs to the glycosyl hydrolase 72 family.</text>
</comment>
<evidence type="ECO:0000256" key="4">
    <source>
        <dbReference type="ARBA" id="ARBA00023180"/>
    </source>
</evidence>
<dbReference type="InterPro" id="IPR017853">
    <property type="entry name" value="GH"/>
</dbReference>
<organism evidence="6">
    <name type="scientific">Aphanomyces invadans</name>
    <dbReference type="NCBI Taxonomy" id="157072"/>
    <lineage>
        <taxon>Eukaryota</taxon>
        <taxon>Sar</taxon>
        <taxon>Stramenopiles</taxon>
        <taxon>Oomycota</taxon>
        <taxon>Saprolegniomycetes</taxon>
        <taxon>Saprolegniales</taxon>
        <taxon>Verrucalvaceae</taxon>
        <taxon>Aphanomyces</taxon>
    </lineage>
</organism>
<dbReference type="OrthoDB" id="421038at2759"/>
<evidence type="ECO:0000256" key="2">
    <source>
        <dbReference type="ARBA" id="ARBA00022729"/>
    </source>
</evidence>
<evidence type="ECO:0000256" key="3">
    <source>
        <dbReference type="ARBA" id="ARBA00023157"/>
    </source>
</evidence>
<evidence type="ECO:0000256" key="1">
    <source>
        <dbReference type="ARBA" id="ARBA00007528"/>
    </source>
</evidence>
<name>A0A024UWP9_9STRA</name>
<feature type="chain" id="PRO_5025367680" description="EGF-like domain-containing protein" evidence="5">
    <location>
        <begin position="22"/>
        <end position="553"/>
    </location>
</feature>
<dbReference type="Gene3D" id="3.20.20.80">
    <property type="entry name" value="Glycosidases"/>
    <property type="match status" value="1"/>
</dbReference>
<dbReference type="InterPro" id="IPR004886">
    <property type="entry name" value="Glucanosyltransferase"/>
</dbReference>
<evidence type="ECO:0000256" key="5">
    <source>
        <dbReference type="SAM" id="SignalP"/>
    </source>
</evidence>
<keyword evidence="3" id="KW-1015">Disulfide bond</keyword>
<dbReference type="Pfam" id="PF03198">
    <property type="entry name" value="Glyco_hydro_72"/>
    <property type="match status" value="1"/>
</dbReference>
<dbReference type="RefSeq" id="XP_008861778.1">
    <property type="nucleotide sequence ID" value="XM_008863556.1"/>
</dbReference>
<dbReference type="GO" id="GO:0034411">
    <property type="term" value="P:cell wall (1-&gt;3)-beta-D-glucan biosynthetic process"/>
    <property type="evidence" value="ECO:0007669"/>
    <property type="project" value="TreeGrafter"/>
</dbReference>
<keyword evidence="2 5" id="KW-0732">Signal</keyword>
<dbReference type="PANTHER" id="PTHR31468:SF2">
    <property type="entry name" value="1,3-BETA-GLUCANOSYLTRANSFERASE GAS1"/>
    <property type="match status" value="1"/>
</dbReference>
<dbReference type="STRING" id="157072.A0A024UWP9"/>
<sequence length="553" mass="59791">MSPCSALVCALVAAVSCTVQALDPIVVRGNYMYNSVTGDRFVMRGITYEYDVSNDNYEKNSKEAIDRAVQDFNGTLNTLRIYQINPEKNYSIFMDHMEKESIYVMLAASPGTQDYFGSYQWSPIAKASPPNGNTTCYPSYLLHYGKSIAKMFAPYNHTLGLIMANEVMQASLIAAPCVKQYVADLKNWMRSKHDRMRLLPLAYAAADGAYVGDKGQTEKPKTLVDANEYATVKIQGLLCGDTMVNGQMMSSIDIYLVNEYRWCPGSKYADTYAHLQAMASGVPIVMGLGEFGCDKNPPRDFAMIPYLFGDSKTSQGFSDVYSGGFVYSFGEANLGKDTFFPLFTGGDHSITGKPGMIATPAYQNLVKQFKAYPPFKEYAHATWNADNMTERCTWVPPLTAKTSPSNKRATTQGWVVPECTAVTVVSTDVWTMDSREGAPCSDDGAACDVAVPKSTKALSQQALCGGILAAGKNCRKDSDCGVSGTCIQGLCECKGCFTGAGCKIAINDESICSMTTKPPVTSPLTKDGPSTVKPNSATIALVSVGVLAIALVL</sequence>
<dbReference type="GO" id="GO:0042124">
    <property type="term" value="F:1,3-beta-glucanosyltransferase activity"/>
    <property type="evidence" value="ECO:0007669"/>
    <property type="project" value="TreeGrafter"/>
</dbReference>
<accession>A0A024UWP9</accession>
<protein>
    <recommendedName>
        <fullName evidence="7">EGF-like domain-containing protein</fullName>
    </recommendedName>
</protein>
<reference evidence="6" key="1">
    <citation type="submission" date="2013-12" db="EMBL/GenBank/DDBJ databases">
        <title>The Genome Sequence of Aphanomyces invadans NJM9701.</title>
        <authorList>
            <consortium name="The Broad Institute Genomics Platform"/>
            <person name="Russ C."/>
            <person name="Tyler B."/>
            <person name="van West P."/>
            <person name="Dieguez-Uribeondo J."/>
            <person name="Young S.K."/>
            <person name="Zeng Q."/>
            <person name="Gargeya S."/>
            <person name="Fitzgerald M."/>
            <person name="Abouelleil A."/>
            <person name="Alvarado L."/>
            <person name="Chapman S.B."/>
            <person name="Gainer-Dewar J."/>
            <person name="Goldberg J."/>
            <person name="Griggs A."/>
            <person name="Gujja S."/>
            <person name="Hansen M."/>
            <person name="Howarth C."/>
            <person name="Imamovic A."/>
            <person name="Ireland A."/>
            <person name="Larimer J."/>
            <person name="McCowan C."/>
            <person name="Murphy C."/>
            <person name="Pearson M."/>
            <person name="Poon T.W."/>
            <person name="Priest M."/>
            <person name="Roberts A."/>
            <person name="Saif S."/>
            <person name="Shea T."/>
            <person name="Sykes S."/>
            <person name="Wortman J."/>
            <person name="Nusbaum C."/>
            <person name="Birren B."/>
        </authorList>
    </citation>
    <scope>NUCLEOTIDE SEQUENCE [LARGE SCALE GENOMIC DNA]</scope>
    <source>
        <strain evidence="6">NJM9701</strain>
    </source>
</reference>